<keyword evidence="2" id="KW-1185">Reference proteome</keyword>
<reference evidence="1 2" key="1">
    <citation type="submission" date="2024-06" db="EMBL/GenBank/DDBJ databases">
        <title>Lysinibacillus zambalefons sp. nov., a Novel Firmicute Isolated from the Poon Bato Zambales Hyperalkaline Spring.</title>
        <authorList>
            <person name="Aja J.A."/>
            <person name="Lazaro J.E.H."/>
            <person name="Llorin L.D."/>
            <person name="Lim K.R."/>
            <person name="Teodosio J."/>
            <person name="Dalisay D.S."/>
        </authorList>
    </citation>
    <scope>NUCLEOTIDE SEQUENCE [LARGE SCALE GENOMIC DNA]</scope>
    <source>
        <strain evidence="1 2">M3</strain>
    </source>
</reference>
<evidence type="ECO:0000313" key="1">
    <source>
        <dbReference type="EMBL" id="MEQ6354328.1"/>
    </source>
</evidence>
<evidence type="ECO:0000313" key="2">
    <source>
        <dbReference type="Proteomes" id="UP001478862"/>
    </source>
</evidence>
<gene>
    <name evidence="1" type="ORF">ABNX05_06825</name>
</gene>
<proteinExistence type="predicted"/>
<dbReference type="EMBL" id="JBEGDG010000003">
    <property type="protein sequence ID" value="MEQ6354328.1"/>
    <property type="molecule type" value="Genomic_DNA"/>
</dbReference>
<sequence>MSKLMLFACSLVLLFFAGNAFYIAFKKYEEDDDFSGAETFFLIDLVLAVVLLIFEKFAPKSIILLFLKRSPFFWTNDIRLYSIVMDTLMKRKKYIPSTKRVAFR</sequence>
<comment type="caution">
    <text evidence="1">The sequence shown here is derived from an EMBL/GenBank/DDBJ whole genome shotgun (WGS) entry which is preliminary data.</text>
</comment>
<accession>A0ABV1MP92</accession>
<dbReference type="RefSeq" id="WP_349659042.1">
    <property type="nucleotide sequence ID" value="NZ_JBEGDG010000003.1"/>
</dbReference>
<dbReference type="Proteomes" id="UP001478862">
    <property type="component" value="Unassembled WGS sequence"/>
</dbReference>
<organism evidence="1 2">
    <name type="scientific">Lysinibacillus zambalensis</name>
    <dbReference type="NCBI Taxonomy" id="3160866"/>
    <lineage>
        <taxon>Bacteria</taxon>
        <taxon>Bacillati</taxon>
        <taxon>Bacillota</taxon>
        <taxon>Bacilli</taxon>
        <taxon>Bacillales</taxon>
        <taxon>Bacillaceae</taxon>
        <taxon>Lysinibacillus</taxon>
    </lineage>
</organism>
<protein>
    <submittedName>
        <fullName evidence="1">Uncharacterized protein</fullName>
    </submittedName>
</protein>
<name>A0ABV1MP92_9BACI</name>